<proteinExistence type="predicted"/>
<dbReference type="InParanoid" id="I3KGV0"/>
<evidence type="ECO:0000313" key="3">
    <source>
        <dbReference type="Proteomes" id="UP000005207"/>
    </source>
</evidence>
<reference evidence="3" key="1">
    <citation type="submission" date="2012-01" db="EMBL/GenBank/DDBJ databases">
        <title>The Genome Sequence of Oreochromis niloticus (Nile Tilapia).</title>
        <authorList>
            <consortium name="Broad Institute Genome Assembly Team"/>
            <consortium name="Broad Institute Sequencing Platform"/>
            <person name="Di Palma F."/>
            <person name="Johnson J."/>
            <person name="Lander E.S."/>
            <person name="Lindblad-Toh K."/>
        </authorList>
    </citation>
    <scope>NUCLEOTIDE SEQUENCE [LARGE SCALE GENOMIC DNA]</scope>
</reference>
<accession>I3KGV0</accession>
<dbReference type="Proteomes" id="UP000005207">
    <property type="component" value="Linkage group LG11"/>
</dbReference>
<reference evidence="2" key="3">
    <citation type="submission" date="2025-09" db="UniProtKB">
        <authorList>
            <consortium name="Ensembl"/>
        </authorList>
    </citation>
    <scope>IDENTIFICATION</scope>
</reference>
<evidence type="ECO:0000256" key="1">
    <source>
        <dbReference type="SAM" id="SignalP"/>
    </source>
</evidence>
<dbReference type="Ensembl" id="ENSONIT00000020362.2">
    <property type="protein sequence ID" value="ENSONIP00000020345.2"/>
    <property type="gene ID" value="ENSONIG00000016153.2"/>
</dbReference>
<dbReference type="GeneTree" id="ENSGT00390000015918"/>
<dbReference type="GO" id="GO:0043009">
    <property type="term" value="P:chordate embryonic development"/>
    <property type="evidence" value="ECO:0007669"/>
    <property type="project" value="Ensembl"/>
</dbReference>
<dbReference type="GO" id="GO:0055113">
    <property type="term" value="P:epiboly involved in gastrulation with mouth forming second"/>
    <property type="evidence" value="ECO:0007669"/>
    <property type="project" value="Ensembl"/>
</dbReference>
<protein>
    <submittedName>
        <fullName evidence="2">Apolipoprotein A-II</fullName>
    </submittedName>
</protein>
<reference evidence="2" key="2">
    <citation type="submission" date="2025-08" db="UniProtKB">
        <authorList>
            <consortium name="Ensembl"/>
        </authorList>
    </citation>
    <scope>IDENTIFICATION</scope>
</reference>
<keyword evidence="3" id="KW-1185">Reference proteome</keyword>
<gene>
    <name evidence="2" type="primary">apoa2</name>
</gene>
<keyword evidence="1" id="KW-0732">Signal</keyword>
<organism evidence="2 3">
    <name type="scientific">Oreochromis niloticus</name>
    <name type="common">Nile tilapia</name>
    <name type="synonym">Tilapia nilotica</name>
    <dbReference type="NCBI Taxonomy" id="8128"/>
    <lineage>
        <taxon>Eukaryota</taxon>
        <taxon>Metazoa</taxon>
        <taxon>Chordata</taxon>
        <taxon>Craniata</taxon>
        <taxon>Vertebrata</taxon>
        <taxon>Euteleostomi</taxon>
        <taxon>Actinopterygii</taxon>
        <taxon>Neopterygii</taxon>
        <taxon>Teleostei</taxon>
        <taxon>Neoteleostei</taxon>
        <taxon>Acanthomorphata</taxon>
        <taxon>Ovalentaria</taxon>
        <taxon>Cichlomorphae</taxon>
        <taxon>Cichliformes</taxon>
        <taxon>Cichlidae</taxon>
        <taxon>African cichlids</taxon>
        <taxon>Pseudocrenilabrinae</taxon>
        <taxon>Oreochromini</taxon>
        <taxon>Oreochromis</taxon>
    </lineage>
</organism>
<feature type="chain" id="PRO_5025381084" evidence="1">
    <location>
        <begin position="36"/>
        <end position="153"/>
    </location>
</feature>
<name>I3KGV0_ORENI</name>
<dbReference type="HOGENOM" id="CLU_1673319_0_0_1"/>
<dbReference type="OMA" id="RPHIGIT"/>
<evidence type="ECO:0000313" key="2">
    <source>
        <dbReference type="Ensembl" id="ENSONIP00000020345.2"/>
    </source>
</evidence>
<feature type="signal peptide" evidence="1">
    <location>
        <begin position="1"/>
        <end position="35"/>
    </location>
</feature>
<dbReference type="FunCoup" id="I3KGV0">
    <property type="interactions" value="32"/>
</dbReference>
<dbReference type="AlphaFoldDB" id="I3KGV0"/>
<dbReference type="GO" id="GO:0000280">
    <property type="term" value="P:nuclear division"/>
    <property type="evidence" value="ECO:0007669"/>
    <property type="project" value="Ensembl"/>
</dbReference>
<sequence length="153" mass="17391">MHFFFFCLSEMNAKYIFALILVLQVSMSLCTVVEPSPEMVDLYNTHKATFMKRLMNFYNKVHAAATPVLEGIRDNEHAQDAREFAENLQSKPEFQTFMKVATAIRQEAGPLVDRARTAALGVYEHYLRPHIGITLGRGIDHAKSFLDEVLPAE</sequence>